<dbReference type="EMBL" id="JAOTPV010000010">
    <property type="protein sequence ID" value="KAJ4477408.1"/>
    <property type="molecule type" value="Genomic_DNA"/>
</dbReference>
<dbReference type="SUPFAM" id="SSF52374">
    <property type="entry name" value="Nucleotidylyl transferase"/>
    <property type="match status" value="1"/>
</dbReference>
<accession>A0A9W9DNH1</accession>
<keyword evidence="3" id="KW-1185">Reference proteome</keyword>
<keyword evidence="2" id="KW-0808">Transferase</keyword>
<dbReference type="Gene3D" id="3.40.50.620">
    <property type="entry name" value="HUPs"/>
    <property type="match status" value="1"/>
</dbReference>
<dbReference type="GO" id="GO:0000309">
    <property type="term" value="F:nicotinamide-nucleotide adenylyltransferase activity"/>
    <property type="evidence" value="ECO:0007669"/>
    <property type="project" value="TreeGrafter"/>
</dbReference>
<protein>
    <submittedName>
        <fullName evidence="2">Nucleotidylyl transferase</fullName>
    </submittedName>
</protein>
<sequence length="300" mass="33772">MFSSSIFSSLQRLRTGSIYPPIEIIWASHPLWPNPPNHITPLEKIHISILDSSFNPPTLAHLALLNTPRPGHDGISDDYDAKLLLLSVRNADKQLKPGDATYVQRVEMMVDFTEDLGANSNTAVAIIDEPTFVGKSKLFRTFLKEKVHLMEVQLTFMMGFDTLERLFAPKYYESSEEKMFKALRGFFASPSSSNDEEPGDGSRVVYARRSSSSYPTPAPDSDSNLEEPVNSLAQTISTFFSSSALPSSCVLMIDIGEDVWSISSSEVRDGVRKESERSHPWREMVTERTRRYIVEHGLYK</sequence>
<proteinExistence type="predicted"/>
<reference evidence="2" key="1">
    <citation type="submission" date="2022-08" db="EMBL/GenBank/DDBJ databases">
        <title>A Global Phylogenomic Analysis of the Shiitake Genus Lentinula.</title>
        <authorList>
            <consortium name="DOE Joint Genome Institute"/>
            <person name="Sierra-Patev S."/>
            <person name="Min B."/>
            <person name="Naranjo-Ortiz M."/>
            <person name="Looney B."/>
            <person name="Konkel Z."/>
            <person name="Slot J.C."/>
            <person name="Sakamoto Y."/>
            <person name="Steenwyk J.L."/>
            <person name="Rokas A."/>
            <person name="Carro J."/>
            <person name="Camarero S."/>
            <person name="Ferreira P."/>
            <person name="Molpeceres G."/>
            <person name="Ruiz-Duenas F.J."/>
            <person name="Serrano A."/>
            <person name="Henrissat B."/>
            <person name="Drula E."/>
            <person name="Hughes K.W."/>
            <person name="Mata J.L."/>
            <person name="Ishikawa N.K."/>
            <person name="Vargas-Isla R."/>
            <person name="Ushijima S."/>
            <person name="Smith C.A."/>
            <person name="Ahrendt S."/>
            <person name="Andreopoulos W."/>
            <person name="He G."/>
            <person name="Labutti K."/>
            <person name="Lipzen A."/>
            <person name="Ng V."/>
            <person name="Riley R."/>
            <person name="Sandor L."/>
            <person name="Barry K."/>
            <person name="Martinez A.T."/>
            <person name="Xiao Y."/>
            <person name="Gibbons J.G."/>
            <person name="Terashima K."/>
            <person name="Grigoriev I.V."/>
            <person name="Hibbett D.S."/>
        </authorList>
    </citation>
    <scope>NUCLEOTIDE SEQUENCE</scope>
    <source>
        <strain evidence="2">JLM2183</strain>
    </source>
</reference>
<dbReference type="GO" id="GO:0005737">
    <property type="term" value="C:cytoplasm"/>
    <property type="evidence" value="ECO:0007669"/>
    <property type="project" value="TreeGrafter"/>
</dbReference>
<comment type="caution">
    <text evidence="2">The sequence shown here is derived from an EMBL/GenBank/DDBJ whole genome shotgun (WGS) entry which is preliminary data.</text>
</comment>
<feature type="region of interest" description="Disordered" evidence="1">
    <location>
        <begin position="190"/>
        <end position="226"/>
    </location>
</feature>
<evidence type="ECO:0000313" key="2">
    <source>
        <dbReference type="EMBL" id="KAJ4477408.1"/>
    </source>
</evidence>
<dbReference type="Proteomes" id="UP001150266">
    <property type="component" value="Unassembled WGS sequence"/>
</dbReference>
<dbReference type="OrthoDB" id="5591297at2759"/>
<dbReference type="PANTHER" id="PTHR31285">
    <property type="entry name" value="NICOTINAMIDE MONONUCLEOTIDE ADENYLYLTRANSFERASE"/>
    <property type="match status" value="1"/>
</dbReference>
<evidence type="ECO:0000313" key="3">
    <source>
        <dbReference type="Proteomes" id="UP001150266"/>
    </source>
</evidence>
<dbReference type="GO" id="GO:0016887">
    <property type="term" value="F:ATP hydrolysis activity"/>
    <property type="evidence" value="ECO:0007669"/>
    <property type="project" value="TreeGrafter"/>
</dbReference>
<dbReference type="GO" id="GO:0005634">
    <property type="term" value="C:nucleus"/>
    <property type="evidence" value="ECO:0007669"/>
    <property type="project" value="TreeGrafter"/>
</dbReference>
<organism evidence="2 3">
    <name type="scientific">Lentinula aciculospora</name>
    <dbReference type="NCBI Taxonomy" id="153920"/>
    <lineage>
        <taxon>Eukaryota</taxon>
        <taxon>Fungi</taxon>
        <taxon>Dikarya</taxon>
        <taxon>Basidiomycota</taxon>
        <taxon>Agaricomycotina</taxon>
        <taxon>Agaricomycetes</taxon>
        <taxon>Agaricomycetidae</taxon>
        <taxon>Agaricales</taxon>
        <taxon>Marasmiineae</taxon>
        <taxon>Omphalotaceae</taxon>
        <taxon>Lentinula</taxon>
    </lineage>
</organism>
<dbReference type="InterPro" id="IPR014729">
    <property type="entry name" value="Rossmann-like_a/b/a_fold"/>
</dbReference>
<gene>
    <name evidence="2" type="ORF">J3R30DRAFT_217430</name>
</gene>
<name>A0A9W9DNH1_9AGAR</name>
<dbReference type="PANTHER" id="PTHR31285:SF0">
    <property type="entry name" value="NICOTINAMIDE MONONUCLEOTIDE ADENYLYLTRANSFERASE"/>
    <property type="match status" value="1"/>
</dbReference>
<evidence type="ECO:0000256" key="1">
    <source>
        <dbReference type="SAM" id="MobiDB-lite"/>
    </source>
</evidence>
<feature type="compositionally biased region" description="Low complexity" evidence="1">
    <location>
        <begin position="202"/>
        <end position="214"/>
    </location>
</feature>
<dbReference type="AlphaFoldDB" id="A0A9W9DNH1"/>